<reference evidence="2 3" key="1">
    <citation type="journal article" date="2016" name="PLoS Biol.">
        <title>Horizontal DNA Transfer Mechanisms of Bacteria as Weapons of Intragenomic Conflict.</title>
        <authorList>
            <person name="Croucher N.J."/>
            <person name="Mostowy R."/>
            <person name="Wymant C."/>
            <person name="Turner P."/>
            <person name="Bentley S.D."/>
            <person name="Fraser C."/>
        </authorList>
    </citation>
    <scope>NUCLEOTIDE SEQUENCE [LARGE SCALE GENOMIC DNA]</scope>
</reference>
<name>A0A141E0B0_9CAUD</name>
<sequence length="275" mass="30733">MAFTLPANKPQVPKDTPRNFFIYGETMSGKSYLANEFPNPIVLNTDGNAEANTVPSIQLINEKDDKGRIPNSVIKQLGDILLALQTQKHSYETVVIDVIDDVIEMIKIAVCDELTPVGKPRLKSLSEIPYGKGYDFFNQAITELVIDLKALPMNVIYISRQVSEYDDNGNATKDKPSLKDKYVNLINGNSDLMIHTEKLGNNYNREVDRKRKTYYADQVDDKAILKILATIRGAVEPAKGKLAPKKEAAKTTKPAKTEKTKEAPKKEVDSDDELF</sequence>
<accession>A0A141E0B0</accession>
<dbReference type="OrthoDB" id="7576at10239"/>
<dbReference type="Proteomes" id="UP000201871">
    <property type="component" value="Segment"/>
</dbReference>
<dbReference type="EMBL" id="KT337352">
    <property type="protein sequence ID" value="ALA47169.1"/>
    <property type="molecule type" value="Genomic_DNA"/>
</dbReference>
<feature type="compositionally biased region" description="Basic and acidic residues" evidence="1">
    <location>
        <begin position="244"/>
        <end position="268"/>
    </location>
</feature>
<evidence type="ECO:0000313" key="3">
    <source>
        <dbReference type="Proteomes" id="UP000201871"/>
    </source>
</evidence>
<organism evidence="2 3">
    <name type="scientific">Streptococcus phage phiARI0460-1</name>
    <dbReference type="NCBI Taxonomy" id="1701824"/>
    <lineage>
        <taxon>Viruses</taxon>
        <taxon>Duplodnaviria</taxon>
        <taxon>Heunggongvirae</taxon>
        <taxon>Uroviricota</taxon>
        <taxon>Caudoviricetes</taxon>
        <taxon>Ferrettivirinae</taxon>
        <taxon>Spinunavirus</taxon>
        <taxon>Spinunavirus ARI04601</taxon>
    </lineage>
</organism>
<dbReference type="Pfam" id="PF13479">
    <property type="entry name" value="AAA_24"/>
    <property type="match status" value="1"/>
</dbReference>
<protein>
    <submittedName>
        <fullName evidence="2">AAA_24 domain protein</fullName>
    </submittedName>
</protein>
<gene>
    <name evidence="2" type="ORF">phiARI0460-1_35</name>
</gene>
<feature type="region of interest" description="Disordered" evidence="1">
    <location>
        <begin position="239"/>
        <end position="275"/>
    </location>
</feature>
<dbReference type="RefSeq" id="YP_009321985.1">
    <property type="nucleotide sequence ID" value="NC_031913.1"/>
</dbReference>
<evidence type="ECO:0000256" key="1">
    <source>
        <dbReference type="SAM" id="MobiDB-lite"/>
    </source>
</evidence>
<dbReference type="GeneID" id="30307253"/>
<keyword evidence="3" id="KW-1185">Reference proteome</keyword>
<dbReference type="KEGG" id="vg:30307253"/>
<proteinExistence type="predicted"/>
<evidence type="ECO:0000313" key="2">
    <source>
        <dbReference type="EMBL" id="ALA47169.1"/>
    </source>
</evidence>